<name>A0A249Y2M6_9CAUD</name>
<organism evidence="1 2">
    <name type="scientific">Serratia phage 2050H1</name>
    <dbReference type="NCBI Taxonomy" id="2024250"/>
    <lineage>
        <taxon>Viruses</taxon>
        <taxon>Duplodnaviria</taxon>
        <taxon>Heunggongvirae</taxon>
        <taxon>Uroviricota</taxon>
        <taxon>Caudoviricetes</taxon>
        <taxon>Pantevenvirales</taxon>
        <taxon>Ackermannviridae</taxon>
        <taxon>Miltonvirus</taxon>
        <taxon>Miltonvirus MAM1</taxon>
    </lineage>
</organism>
<reference evidence="1 2" key="1">
    <citation type="submission" date="2017-06" db="EMBL/GenBank/DDBJ databases">
        <authorList>
            <person name="Kim H.J."/>
            <person name="Triplett B.A."/>
        </authorList>
    </citation>
    <scope>NUCLEOTIDE SEQUENCE [LARGE SCALE GENOMIC DNA]</scope>
</reference>
<dbReference type="EMBL" id="MF285619">
    <property type="protein sequence ID" value="ASZ78938.1"/>
    <property type="molecule type" value="Genomic_DNA"/>
</dbReference>
<protein>
    <submittedName>
        <fullName evidence="1">Uncharacterized protein</fullName>
    </submittedName>
</protein>
<dbReference type="Proteomes" id="UP000224362">
    <property type="component" value="Segment"/>
</dbReference>
<evidence type="ECO:0000313" key="2">
    <source>
        <dbReference type="Proteomes" id="UP000224362"/>
    </source>
</evidence>
<accession>A0A249Y2M6</accession>
<sequence length="143" mass="16849">MDKERSAAAEIEVKQYLNDHHILYDYDWDVRAVRMSWGKLWKKKLVFFRGVLCITSPNEWFNGIMRDLGFPKVTWVNRGRTKGDTPNVVILQFQEGVVVPMAVDNEVNMGKFLEQYEKNYVSWRTYKIIETAKTELKRLRGAS</sequence>
<proteinExistence type="predicted"/>
<evidence type="ECO:0000313" key="1">
    <source>
        <dbReference type="EMBL" id="ASZ78938.1"/>
    </source>
</evidence>
<gene>
    <name evidence="1" type="ORF">2050H1_172</name>
</gene>